<dbReference type="EMBL" id="VUMG01000003">
    <property type="protein sequence ID" value="MSS46288.1"/>
    <property type="molecule type" value="Genomic_DNA"/>
</dbReference>
<keyword evidence="10" id="KW-1185">Reference proteome</keyword>
<dbReference type="CDD" id="cd06261">
    <property type="entry name" value="TM_PBP2"/>
    <property type="match status" value="1"/>
</dbReference>
<evidence type="ECO:0000256" key="4">
    <source>
        <dbReference type="ARBA" id="ARBA00022692"/>
    </source>
</evidence>
<comment type="subcellular location">
    <subcellularLocation>
        <location evidence="1 7">Cell membrane</location>
        <topology evidence="1 7">Multi-pass membrane protein</topology>
    </subcellularLocation>
</comment>
<evidence type="ECO:0000259" key="8">
    <source>
        <dbReference type="PROSITE" id="PS50928"/>
    </source>
</evidence>
<keyword evidence="6 7" id="KW-0472">Membrane</keyword>
<name>A0A7K0J953_9ACTN</name>
<evidence type="ECO:0000256" key="3">
    <source>
        <dbReference type="ARBA" id="ARBA00022475"/>
    </source>
</evidence>
<feature type="transmembrane region" description="Helical" evidence="7">
    <location>
        <begin position="266"/>
        <end position="292"/>
    </location>
</feature>
<dbReference type="Proteomes" id="UP000466104">
    <property type="component" value="Unassembled WGS sequence"/>
</dbReference>
<evidence type="ECO:0000256" key="1">
    <source>
        <dbReference type="ARBA" id="ARBA00004651"/>
    </source>
</evidence>
<keyword evidence="2 7" id="KW-0813">Transport</keyword>
<dbReference type="InterPro" id="IPR000515">
    <property type="entry name" value="MetI-like"/>
</dbReference>
<feature type="domain" description="ABC transmembrane type-1" evidence="8">
    <location>
        <begin position="76"/>
        <end position="288"/>
    </location>
</feature>
<evidence type="ECO:0000256" key="5">
    <source>
        <dbReference type="ARBA" id="ARBA00022989"/>
    </source>
</evidence>
<protein>
    <submittedName>
        <fullName evidence="9">Sugar ABC transporter permease</fullName>
    </submittedName>
</protein>
<proteinExistence type="inferred from homology"/>
<reference evidence="9 10" key="1">
    <citation type="submission" date="2019-08" db="EMBL/GenBank/DDBJ databases">
        <title>In-depth cultivation of the pig gut microbiome towards novel bacterial diversity and tailored functional studies.</title>
        <authorList>
            <person name="Wylensek D."/>
            <person name="Hitch T.C.A."/>
            <person name="Clavel T."/>
        </authorList>
    </citation>
    <scope>NUCLEOTIDE SEQUENCE [LARGE SCALE GENOMIC DNA]</scope>
    <source>
        <strain evidence="9 10">WCA-380-WT-3A</strain>
    </source>
</reference>
<evidence type="ECO:0000313" key="9">
    <source>
        <dbReference type="EMBL" id="MSS46288.1"/>
    </source>
</evidence>
<organism evidence="9 10">
    <name type="scientific">Cutibacterium porci</name>
    <dbReference type="NCBI Taxonomy" id="2605781"/>
    <lineage>
        <taxon>Bacteria</taxon>
        <taxon>Bacillati</taxon>
        <taxon>Actinomycetota</taxon>
        <taxon>Actinomycetes</taxon>
        <taxon>Propionibacteriales</taxon>
        <taxon>Propionibacteriaceae</taxon>
        <taxon>Cutibacterium</taxon>
    </lineage>
</organism>
<evidence type="ECO:0000256" key="7">
    <source>
        <dbReference type="RuleBase" id="RU363032"/>
    </source>
</evidence>
<feature type="transmembrane region" description="Helical" evidence="7">
    <location>
        <begin position="214"/>
        <end position="233"/>
    </location>
</feature>
<sequence length="300" mass="32541">MPSMEAAPRHGNANQSHPWGFVVPALAVLAVFFLTPTIYNFIYAFTDWSSFKTAINPVGWSNFSDLIASGSLRKSLIITLIYAAGVAVLQNLFGLVLAVMLERDTLVNKIVRVIFFIPVILSALATGYIFQALLRPDGGLNQMLGMLIGSPVKVSWLGSTTWTLLVCIVIHSWKWMGMSMLVYLAGLKTIDAQVLEAARIDGASRWAAFHHIRLPLVAPAVTFNVATALLGSMNSFDIVQATTGGGPGGSTELLNLFIFRTFGQGLYAQATTMSLVLFVAVVILAFPVIGMLRRREGKMS</sequence>
<keyword evidence="4 7" id="KW-0812">Transmembrane</keyword>
<keyword evidence="3" id="KW-1003">Cell membrane</keyword>
<dbReference type="SUPFAM" id="SSF161098">
    <property type="entry name" value="MetI-like"/>
    <property type="match status" value="1"/>
</dbReference>
<feature type="transmembrane region" description="Helical" evidence="7">
    <location>
        <begin position="154"/>
        <end position="173"/>
    </location>
</feature>
<comment type="caution">
    <text evidence="9">The sequence shown here is derived from an EMBL/GenBank/DDBJ whole genome shotgun (WGS) entry which is preliminary data.</text>
</comment>
<dbReference type="AlphaFoldDB" id="A0A7K0J953"/>
<evidence type="ECO:0000256" key="2">
    <source>
        <dbReference type="ARBA" id="ARBA00022448"/>
    </source>
</evidence>
<evidence type="ECO:0000256" key="6">
    <source>
        <dbReference type="ARBA" id="ARBA00023136"/>
    </source>
</evidence>
<dbReference type="PANTHER" id="PTHR30193:SF37">
    <property type="entry name" value="INNER MEMBRANE ABC TRANSPORTER PERMEASE PROTEIN YCJO"/>
    <property type="match status" value="1"/>
</dbReference>
<feature type="transmembrane region" description="Helical" evidence="7">
    <location>
        <begin position="21"/>
        <end position="42"/>
    </location>
</feature>
<dbReference type="Pfam" id="PF00528">
    <property type="entry name" value="BPD_transp_1"/>
    <property type="match status" value="1"/>
</dbReference>
<dbReference type="PROSITE" id="PS50928">
    <property type="entry name" value="ABC_TM1"/>
    <property type="match status" value="1"/>
</dbReference>
<dbReference type="PANTHER" id="PTHR30193">
    <property type="entry name" value="ABC TRANSPORTER PERMEASE PROTEIN"/>
    <property type="match status" value="1"/>
</dbReference>
<comment type="similarity">
    <text evidence="7">Belongs to the binding-protein-dependent transport system permease family.</text>
</comment>
<dbReference type="Gene3D" id="1.10.3720.10">
    <property type="entry name" value="MetI-like"/>
    <property type="match status" value="1"/>
</dbReference>
<feature type="transmembrane region" description="Helical" evidence="7">
    <location>
        <begin position="113"/>
        <end position="134"/>
    </location>
</feature>
<dbReference type="SUPFAM" id="SSF160964">
    <property type="entry name" value="MalF N-terminal region-like"/>
    <property type="match status" value="1"/>
</dbReference>
<evidence type="ECO:0000313" key="10">
    <source>
        <dbReference type="Proteomes" id="UP000466104"/>
    </source>
</evidence>
<dbReference type="InterPro" id="IPR051393">
    <property type="entry name" value="ABC_transporter_permease"/>
</dbReference>
<dbReference type="GO" id="GO:0055085">
    <property type="term" value="P:transmembrane transport"/>
    <property type="evidence" value="ECO:0007669"/>
    <property type="project" value="InterPro"/>
</dbReference>
<dbReference type="RefSeq" id="WP_154564165.1">
    <property type="nucleotide sequence ID" value="NZ_VUMG01000003.1"/>
</dbReference>
<accession>A0A7K0J953</accession>
<feature type="transmembrane region" description="Helical" evidence="7">
    <location>
        <begin position="76"/>
        <end position="101"/>
    </location>
</feature>
<dbReference type="InterPro" id="IPR035906">
    <property type="entry name" value="MetI-like_sf"/>
</dbReference>
<keyword evidence="5 7" id="KW-1133">Transmembrane helix</keyword>
<gene>
    <name evidence="9" type="ORF">FYJ43_09700</name>
</gene>
<dbReference type="GO" id="GO:0005886">
    <property type="term" value="C:plasma membrane"/>
    <property type="evidence" value="ECO:0007669"/>
    <property type="project" value="UniProtKB-SubCell"/>
</dbReference>